<dbReference type="PROSITE" id="PS50106">
    <property type="entry name" value="PDZ"/>
    <property type="match status" value="1"/>
</dbReference>
<dbReference type="Pfam" id="PF25336">
    <property type="entry name" value="C2_SYDE"/>
    <property type="match status" value="1"/>
</dbReference>
<evidence type="ECO:0000259" key="3">
    <source>
        <dbReference type="PROSITE" id="PS50004"/>
    </source>
</evidence>
<dbReference type="InterPro" id="IPR001478">
    <property type="entry name" value="PDZ"/>
</dbReference>
<dbReference type="InterPro" id="IPR036034">
    <property type="entry name" value="PDZ_sf"/>
</dbReference>
<dbReference type="GO" id="GO:0007165">
    <property type="term" value="P:signal transduction"/>
    <property type="evidence" value="ECO:0007669"/>
    <property type="project" value="InterPro"/>
</dbReference>
<protein>
    <submittedName>
        <fullName evidence="7">Rho GTPase-activating protein syd-1</fullName>
    </submittedName>
</protein>
<dbReference type="WBParaSite" id="SMUV_0000876501-mRNA-1">
    <property type="protein sequence ID" value="SMUV_0000876501-mRNA-1"/>
    <property type="gene ID" value="SMUV_0000876501"/>
</dbReference>
<dbReference type="InterPro" id="IPR052118">
    <property type="entry name" value="Rho-GAP_regulator"/>
</dbReference>
<evidence type="ECO:0000313" key="6">
    <source>
        <dbReference type="Proteomes" id="UP000046393"/>
    </source>
</evidence>
<dbReference type="PROSITE" id="PS50238">
    <property type="entry name" value="RHOGAP"/>
    <property type="match status" value="1"/>
</dbReference>
<dbReference type="STRING" id="451379.A0A0N5AV59"/>
<dbReference type="PROSITE" id="PS50004">
    <property type="entry name" value="C2"/>
    <property type="match status" value="1"/>
</dbReference>
<dbReference type="CDD" id="cd06718">
    <property type="entry name" value="PDZ_Par6-like"/>
    <property type="match status" value="1"/>
</dbReference>
<dbReference type="Gene3D" id="1.10.555.10">
    <property type="entry name" value="Rho GTPase activation protein"/>
    <property type="match status" value="1"/>
</dbReference>
<feature type="domain" description="PDZ" evidence="4">
    <location>
        <begin position="28"/>
        <end position="99"/>
    </location>
</feature>
<name>A0A0N5AV59_9BILA</name>
<feature type="region of interest" description="Disordered" evidence="2">
    <location>
        <begin position="139"/>
        <end position="160"/>
    </location>
</feature>
<dbReference type="SUPFAM" id="SSF49562">
    <property type="entry name" value="C2 domain (Calcium/lipid-binding domain, CaLB)"/>
    <property type="match status" value="1"/>
</dbReference>
<feature type="compositionally biased region" description="Polar residues" evidence="2">
    <location>
        <begin position="936"/>
        <end position="949"/>
    </location>
</feature>
<dbReference type="InterPro" id="IPR057459">
    <property type="entry name" value="SYDE1/2_C2"/>
</dbReference>
<dbReference type="InterPro" id="IPR035892">
    <property type="entry name" value="C2_domain_sf"/>
</dbReference>
<organism evidence="6 7">
    <name type="scientific">Syphacia muris</name>
    <dbReference type="NCBI Taxonomy" id="451379"/>
    <lineage>
        <taxon>Eukaryota</taxon>
        <taxon>Metazoa</taxon>
        <taxon>Ecdysozoa</taxon>
        <taxon>Nematoda</taxon>
        <taxon>Chromadorea</taxon>
        <taxon>Rhabditida</taxon>
        <taxon>Spirurina</taxon>
        <taxon>Oxyuridomorpha</taxon>
        <taxon>Oxyuroidea</taxon>
        <taxon>Oxyuridae</taxon>
        <taxon>Syphacia</taxon>
    </lineage>
</organism>
<reference evidence="7" key="1">
    <citation type="submission" date="2017-02" db="UniProtKB">
        <authorList>
            <consortium name="WormBaseParasite"/>
        </authorList>
    </citation>
    <scope>IDENTIFICATION</scope>
</reference>
<dbReference type="GO" id="GO:0046578">
    <property type="term" value="P:regulation of Ras protein signal transduction"/>
    <property type="evidence" value="ECO:0007669"/>
    <property type="project" value="TreeGrafter"/>
</dbReference>
<evidence type="ECO:0000259" key="4">
    <source>
        <dbReference type="PROSITE" id="PS50106"/>
    </source>
</evidence>
<dbReference type="Proteomes" id="UP000046393">
    <property type="component" value="Unplaced"/>
</dbReference>
<proteinExistence type="predicted"/>
<dbReference type="Pfam" id="PF00595">
    <property type="entry name" value="PDZ"/>
    <property type="match status" value="1"/>
</dbReference>
<feature type="domain" description="Rho-GAP" evidence="5">
    <location>
        <begin position="712"/>
        <end position="905"/>
    </location>
</feature>
<dbReference type="Gene3D" id="2.30.42.10">
    <property type="match status" value="1"/>
</dbReference>
<evidence type="ECO:0000313" key="7">
    <source>
        <dbReference type="WBParaSite" id="SMUV_0000876501-mRNA-1"/>
    </source>
</evidence>
<dbReference type="Pfam" id="PF00620">
    <property type="entry name" value="RhoGAP"/>
    <property type="match status" value="1"/>
</dbReference>
<dbReference type="GO" id="GO:0016477">
    <property type="term" value="P:cell migration"/>
    <property type="evidence" value="ECO:0007669"/>
    <property type="project" value="TreeGrafter"/>
</dbReference>
<evidence type="ECO:0000256" key="2">
    <source>
        <dbReference type="SAM" id="MobiDB-lite"/>
    </source>
</evidence>
<dbReference type="SUPFAM" id="SSF50156">
    <property type="entry name" value="PDZ domain-like"/>
    <property type="match status" value="1"/>
</dbReference>
<dbReference type="PANTHER" id="PTHR46150:SF3">
    <property type="entry name" value="RHO GTPASE-ACTIVATING PROTEIN 100F"/>
    <property type="match status" value="1"/>
</dbReference>
<feature type="region of interest" description="Disordered" evidence="2">
    <location>
        <begin position="326"/>
        <end position="345"/>
    </location>
</feature>
<dbReference type="InterPro" id="IPR008936">
    <property type="entry name" value="Rho_GTPase_activation_prot"/>
</dbReference>
<dbReference type="PANTHER" id="PTHR46150">
    <property type="entry name" value="RHO GTPASE-ACTIVATING PROTEIN 100F"/>
    <property type="match status" value="1"/>
</dbReference>
<dbReference type="SMART" id="SM00239">
    <property type="entry name" value="C2"/>
    <property type="match status" value="1"/>
</dbReference>
<sequence>MVAYQKLSEYRLEQRGALKGSDIVVVQLVEIIKKPGQSLGLYLREGNGLDRQTGVFASRFGQNSELAKFGDVLHPGDEILSVNNVDVSSMSIDDVVLVLSIPRRLLLRTRFFKNQRERLPQSQSTLSRPVVVFHKDVEEKSENADDASTSTLLSHPTSTANTWLGKKARKQQQEMIKHCPQPSCSTIAPPPAQISSTIRRPQLPVRTVKLYDNKIDPKSHCQRTPVFTPGDFKCTDTFKRPPNLTQPYQNYGYSLTRNAPLQRPMVPLEQRNFAVPAASVTPQAFLPPPIYDPVDVSSYSVPYRSEITDTAPNVQPRSMSDVAGYTSTMHRTGYPPTSDRLRSSSRGINSWEPFSSFSYKSNSLPRRRAVPDLNQRTVKWRNDVTGGLNYTPGAESDGAISAPESLLSPTMTRPYLLRRGMRGGTSGQGRTIDDIFSAQEYRHWADFILPPQERQSRWSHTYGERQGASVRSSSLPSRTILSSIGRFSVGHEKGDLLDQLHVSPLMNRRVPLRPAGPGFDVDTLNVKSLTGMLVVQVIEGRGLKLPLRQKAFTEEMYCVLEVNEIHRARTGVSTAEQRYQWKETFQIDVQHATHIHFFVYSWHPQYRHKLCHKGCLKLLEAFIVDRLNGNRMFALNLEPKGQLIVRIAFHGMPVVFRRTVNTRQVNISIAAAGCTLIWQTFAQKYHKFKTHYEKSQTYVVRLLFRFNGLFGVPLQRLITRDGRETPIILTRLLQEIEDRGTDYSGLYILSGSEEKKRVLRCELENNAEMADISVDVVPDTNVLACLIKDFLRELPEPLIPTSIYSMLVDAFSVALPNDPQGNQQLLLRIIDCLPSPNKKTLIQLMDHLRTVIQSDSHNGFATSKLTSIFGCLIFCSCDMRVDQTAAAAATAAATDTFQKQAINPLDPDQAARTLGMLLDNWPPRGGSDSSGGSDSVEATVTNAVSESQC</sequence>
<dbReference type="Gene3D" id="2.60.40.150">
    <property type="entry name" value="C2 domain"/>
    <property type="match status" value="1"/>
</dbReference>
<feature type="compositionally biased region" description="Low complexity" evidence="2">
    <location>
        <begin position="148"/>
        <end position="159"/>
    </location>
</feature>
<dbReference type="GO" id="GO:0097060">
    <property type="term" value="C:synaptic membrane"/>
    <property type="evidence" value="ECO:0007669"/>
    <property type="project" value="TreeGrafter"/>
</dbReference>
<dbReference type="SMART" id="SM00324">
    <property type="entry name" value="RhoGAP"/>
    <property type="match status" value="1"/>
</dbReference>
<evidence type="ECO:0000259" key="5">
    <source>
        <dbReference type="PROSITE" id="PS50238"/>
    </source>
</evidence>
<keyword evidence="1" id="KW-0343">GTPase activation</keyword>
<feature type="compositionally biased region" description="Low complexity" evidence="2">
    <location>
        <begin position="925"/>
        <end position="935"/>
    </location>
</feature>
<dbReference type="GO" id="GO:0005096">
    <property type="term" value="F:GTPase activator activity"/>
    <property type="evidence" value="ECO:0007669"/>
    <property type="project" value="UniProtKB-KW"/>
</dbReference>
<keyword evidence="6" id="KW-1185">Reference proteome</keyword>
<evidence type="ECO:0000256" key="1">
    <source>
        <dbReference type="ARBA" id="ARBA00022468"/>
    </source>
</evidence>
<accession>A0A0N5AV59</accession>
<feature type="domain" description="C2" evidence="3">
    <location>
        <begin position="513"/>
        <end position="637"/>
    </location>
</feature>
<dbReference type="InterPro" id="IPR000008">
    <property type="entry name" value="C2_dom"/>
</dbReference>
<dbReference type="AlphaFoldDB" id="A0A0N5AV59"/>
<dbReference type="GO" id="GO:0030030">
    <property type="term" value="P:cell projection organization"/>
    <property type="evidence" value="ECO:0007669"/>
    <property type="project" value="TreeGrafter"/>
</dbReference>
<dbReference type="InterPro" id="IPR000198">
    <property type="entry name" value="RhoGAP_dom"/>
</dbReference>
<dbReference type="SUPFAM" id="SSF48350">
    <property type="entry name" value="GTPase activation domain, GAP"/>
    <property type="match status" value="1"/>
</dbReference>
<dbReference type="SMART" id="SM00228">
    <property type="entry name" value="PDZ"/>
    <property type="match status" value="1"/>
</dbReference>
<feature type="region of interest" description="Disordered" evidence="2">
    <location>
        <begin position="918"/>
        <end position="949"/>
    </location>
</feature>